<name>A0A150P1S3_SORCE</name>
<dbReference type="EMBL" id="JELX01004292">
    <property type="protein sequence ID" value="KYF49161.1"/>
    <property type="molecule type" value="Genomic_DNA"/>
</dbReference>
<dbReference type="SUPFAM" id="SSF52540">
    <property type="entry name" value="P-loop containing nucleoside triphosphate hydrolases"/>
    <property type="match status" value="1"/>
</dbReference>
<keyword evidence="2" id="KW-0813">Transport</keyword>
<comment type="similarity">
    <text evidence="1">Belongs to the ABC transporter superfamily.</text>
</comment>
<protein>
    <submittedName>
        <fullName evidence="7">ABC transporter ATP-binding protein</fullName>
    </submittedName>
</protein>
<dbReference type="Pfam" id="PF00005">
    <property type="entry name" value="ABC_tran"/>
    <property type="match status" value="1"/>
</dbReference>
<accession>A0A150P1S3</accession>
<dbReference type="GO" id="GO:0015807">
    <property type="term" value="P:L-amino acid transport"/>
    <property type="evidence" value="ECO:0007669"/>
    <property type="project" value="TreeGrafter"/>
</dbReference>
<proteinExistence type="inferred from homology"/>
<evidence type="ECO:0000256" key="2">
    <source>
        <dbReference type="ARBA" id="ARBA00022448"/>
    </source>
</evidence>
<evidence type="ECO:0000313" key="8">
    <source>
        <dbReference type="Proteomes" id="UP000075604"/>
    </source>
</evidence>
<evidence type="ECO:0000256" key="4">
    <source>
        <dbReference type="ARBA" id="ARBA00022840"/>
    </source>
</evidence>
<dbReference type="Gene3D" id="3.40.50.300">
    <property type="entry name" value="P-loop containing nucleotide triphosphate hydrolases"/>
    <property type="match status" value="1"/>
</dbReference>
<evidence type="ECO:0000313" key="7">
    <source>
        <dbReference type="EMBL" id="KYF49161.1"/>
    </source>
</evidence>
<gene>
    <name evidence="7" type="primary">livF</name>
    <name evidence="7" type="ORF">BE04_16320</name>
</gene>
<dbReference type="PANTHER" id="PTHR43820:SF4">
    <property type="entry name" value="HIGH-AFFINITY BRANCHED-CHAIN AMINO ACID TRANSPORT ATP-BINDING PROTEIN LIVF"/>
    <property type="match status" value="1"/>
</dbReference>
<dbReference type="SMART" id="SM00382">
    <property type="entry name" value="AAA"/>
    <property type="match status" value="1"/>
</dbReference>
<evidence type="ECO:0000256" key="5">
    <source>
        <dbReference type="ARBA" id="ARBA00022970"/>
    </source>
</evidence>
<evidence type="ECO:0000256" key="3">
    <source>
        <dbReference type="ARBA" id="ARBA00022741"/>
    </source>
</evidence>
<dbReference type="PROSITE" id="PS50893">
    <property type="entry name" value="ABC_TRANSPORTER_2"/>
    <property type="match status" value="1"/>
</dbReference>
<dbReference type="InterPro" id="IPR003593">
    <property type="entry name" value="AAA+_ATPase"/>
</dbReference>
<dbReference type="Proteomes" id="UP000075604">
    <property type="component" value="Unassembled WGS sequence"/>
</dbReference>
<keyword evidence="3" id="KW-0547">Nucleotide-binding</keyword>
<reference evidence="7 8" key="1">
    <citation type="submission" date="2014-02" db="EMBL/GenBank/DDBJ databases">
        <title>The small core and large imbalanced accessory genome model reveals a collaborative survival strategy of Sorangium cellulosum strains in nature.</title>
        <authorList>
            <person name="Han K."/>
            <person name="Peng R."/>
            <person name="Blom J."/>
            <person name="Li Y.-Z."/>
        </authorList>
    </citation>
    <scope>NUCLEOTIDE SEQUENCE [LARGE SCALE GENOMIC DNA]</scope>
    <source>
        <strain evidence="7 8">So0157-18</strain>
    </source>
</reference>
<dbReference type="GO" id="GO:0015658">
    <property type="term" value="F:branched-chain amino acid transmembrane transporter activity"/>
    <property type="evidence" value="ECO:0007669"/>
    <property type="project" value="TreeGrafter"/>
</dbReference>
<dbReference type="GO" id="GO:0016887">
    <property type="term" value="F:ATP hydrolysis activity"/>
    <property type="evidence" value="ECO:0007669"/>
    <property type="project" value="InterPro"/>
</dbReference>
<dbReference type="InterPro" id="IPR003439">
    <property type="entry name" value="ABC_transporter-like_ATP-bd"/>
</dbReference>
<dbReference type="GO" id="GO:0005524">
    <property type="term" value="F:ATP binding"/>
    <property type="evidence" value="ECO:0007669"/>
    <property type="project" value="UniProtKB-KW"/>
</dbReference>
<keyword evidence="5" id="KW-0029">Amino-acid transport</keyword>
<dbReference type="CDD" id="cd03224">
    <property type="entry name" value="ABC_TM1139_LivF_branched"/>
    <property type="match status" value="1"/>
</dbReference>
<dbReference type="InterPro" id="IPR027417">
    <property type="entry name" value="P-loop_NTPase"/>
</dbReference>
<evidence type="ECO:0000256" key="1">
    <source>
        <dbReference type="ARBA" id="ARBA00005417"/>
    </source>
</evidence>
<organism evidence="7 8">
    <name type="scientific">Sorangium cellulosum</name>
    <name type="common">Polyangium cellulosum</name>
    <dbReference type="NCBI Taxonomy" id="56"/>
    <lineage>
        <taxon>Bacteria</taxon>
        <taxon>Pseudomonadati</taxon>
        <taxon>Myxococcota</taxon>
        <taxon>Polyangia</taxon>
        <taxon>Polyangiales</taxon>
        <taxon>Polyangiaceae</taxon>
        <taxon>Sorangium</taxon>
    </lineage>
</organism>
<keyword evidence="4 7" id="KW-0067">ATP-binding</keyword>
<dbReference type="AlphaFoldDB" id="A0A150P1S3"/>
<evidence type="ECO:0000259" key="6">
    <source>
        <dbReference type="PROSITE" id="PS50893"/>
    </source>
</evidence>
<dbReference type="InterPro" id="IPR052156">
    <property type="entry name" value="BCAA_Transport_ATP-bd_LivF"/>
</dbReference>
<comment type="caution">
    <text evidence="7">The sequence shown here is derived from an EMBL/GenBank/DDBJ whole genome shotgun (WGS) entry which is preliminary data.</text>
</comment>
<sequence>MAAALEVTELVTGYGEVQILWGVSLRLEPGRLTALVGSNGAGKTTLLRAATGLLPAWRGSVVFAGHDVTRLPAHARAAEGLALVPEGRQLFADMTVLENLELGAFSRRAQPGLRRNLERVFEMFPRLADRRGQKAGTLSGGEQQMVAVARGLMAEPKVLMLDELSLGLSPRLVLDLFESLRRLKAEGLTMLLVEQNVAMAMAVSDYAYVLAEGRVHLEGEASELARKEEVRRAYLGL</sequence>
<feature type="domain" description="ABC transporter" evidence="6">
    <location>
        <begin position="5"/>
        <end position="237"/>
    </location>
</feature>
<dbReference type="PANTHER" id="PTHR43820">
    <property type="entry name" value="HIGH-AFFINITY BRANCHED-CHAIN AMINO ACID TRANSPORT ATP-BINDING PROTEIN LIVF"/>
    <property type="match status" value="1"/>
</dbReference>
<dbReference type="PROSITE" id="PS00211">
    <property type="entry name" value="ABC_TRANSPORTER_1"/>
    <property type="match status" value="1"/>
</dbReference>
<dbReference type="InterPro" id="IPR017871">
    <property type="entry name" value="ABC_transporter-like_CS"/>
</dbReference>